<keyword evidence="2" id="KW-0732">Signal</keyword>
<dbReference type="InterPro" id="IPR013766">
    <property type="entry name" value="Thioredoxin_domain"/>
</dbReference>
<evidence type="ECO:0000313" key="10">
    <source>
        <dbReference type="EMBL" id="NHA33614.1"/>
    </source>
</evidence>
<comment type="similarity">
    <text evidence="1">Belongs to the thioredoxin family. DsbA subfamily.</text>
</comment>
<proteinExistence type="inferred from homology"/>
<feature type="transmembrane region" description="Helical" evidence="7">
    <location>
        <begin position="7"/>
        <end position="26"/>
    </location>
</feature>
<dbReference type="SUPFAM" id="SSF52833">
    <property type="entry name" value="Thioredoxin-like"/>
    <property type="match status" value="1"/>
</dbReference>
<evidence type="ECO:0000256" key="2">
    <source>
        <dbReference type="ARBA" id="ARBA00022729"/>
    </source>
</evidence>
<evidence type="ECO:0000259" key="8">
    <source>
        <dbReference type="PROSITE" id="PS51352"/>
    </source>
</evidence>
<keyword evidence="7" id="KW-1133">Transmembrane helix</keyword>
<evidence type="ECO:0000313" key="13">
    <source>
        <dbReference type="Proteomes" id="UP000572988"/>
    </source>
</evidence>
<evidence type="ECO:0000256" key="7">
    <source>
        <dbReference type="SAM" id="Phobius"/>
    </source>
</evidence>
<dbReference type="PANTHER" id="PTHR13887:SF14">
    <property type="entry name" value="DISULFIDE BOND FORMATION PROTEIN D"/>
    <property type="match status" value="1"/>
</dbReference>
<keyword evidence="13" id="KW-1185">Reference proteome</keyword>
<keyword evidence="5" id="KW-0676">Redox-active center</keyword>
<dbReference type="GO" id="GO:0016491">
    <property type="term" value="F:oxidoreductase activity"/>
    <property type="evidence" value="ECO:0007669"/>
    <property type="project" value="UniProtKB-KW"/>
</dbReference>
<reference evidence="9 12" key="3">
    <citation type="submission" date="2020-11" db="EMBL/GenBank/DDBJ databases">
        <authorList>
            <consortium name="Pathogen Informatics"/>
        </authorList>
    </citation>
    <scope>NUCLEOTIDE SEQUENCE [LARGE SCALE GENOMIC DNA]</scope>
    <source>
        <strain evidence="9 12">NCTC12218</strain>
    </source>
</reference>
<dbReference type="InterPro" id="IPR036249">
    <property type="entry name" value="Thioredoxin-like_sf"/>
</dbReference>
<feature type="domain" description="Thioredoxin" evidence="8">
    <location>
        <begin position="23"/>
        <end position="229"/>
    </location>
</feature>
<dbReference type="GO" id="GO:0016853">
    <property type="term" value="F:isomerase activity"/>
    <property type="evidence" value="ECO:0007669"/>
    <property type="project" value="UniProtKB-KW"/>
</dbReference>
<evidence type="ECO:0000313" key="9">
    <source>
        <dbReference type="EMBL" id="CAD7358427.1"/>
    </source>
</evidence>
<reference evidence="11" key="2">
    <citation type="submission" date="2018-06" db="EMBL/GenBank/DDBJ databases">
        <authorList>
            <consortium name="Pathogen Informatics"/>
            <person name="Doyle S."/>
        </authorList>
    </citation>
    <scope>NUCLEOTIDE SEQUENCE [LARGE SCALE GENOMIC DNA]</scope>
    <source>
        <strain evidence="11">NCTC12218</strain>
    </source>
</reference>
<keyword evidence="7" id="KW-0812">Transmembrane</keyword>
<keyword evidence="7" id="KW-0472">Membrane</keyword>
<evidence type="ECO:0000256" key="1">
    <source>
        <dbReference type="ARBA" id="ARBA00005791"/>
    </source>
</evidence>
<name>A0A7Z7QM55_STASC</name>
<evidence type="ECO:0000256" key="5">
    <source>
        <dbReference type="ARBA" id="ARBA00023284"/>
    </source>
</evidence>
<dbReference type="Proteomes" id="UP000572988">
    <property type="component" value="Unassembled WGS sequence"/>
</dbReference>
<dbReference type="EMBL" id="LR962863">
    <property type="protein sequence ID" value="CAD7358427.1"/>
    <property type="molecule type" value="Genomic_DNA"/>
</dbReference>
<keyword evidence="4" id="KW-1015">Disulfide bond</keyword>
<dbReference type="InterPro" id="IPR012336">
    <property type="entry name" value="Thioredoxin-like_fold"/>
</dbReference>
<protein>
    <submittedName>
        <fullName evidence="11">Protein-disulfide isomerase</fullName>
    </submittedName>
</protein>
<organism evidence="11">
    <name type="scientific">Staphylococcus schleiferi</name>
    <dbReference type="NCBI Taxonomy" id="1295"/>
    <lineage>
        <taxon>Bacteria</taxon>
        <taxon>Bacillati</taxon>
        <taxon>Bacillota</taxon>
        <taxon>Bacilli</taxon>
        <taxon>Bacillales</taxon>
        <taxon>Staphylococcaceae</taxon>
        <taxon>Staphylococcus</taxon>
    </lineage>
</organism>
<dbReference type="RefSeq" id="WP_016425729.1">
    <property type="nucleotide sequence ID" value="NZ_CABKRV010000002.1"/>
</dbReference>
<reference evidence="10 13" key="1">
    <citation type="submission" date="2018-01" db="EMBL/GenBank/DDBJ databases">
        <title>Complete genome sequence of Staphylococcus Scheliferi isolated from human.</title>
        <authorList>
            <person name="Abouelkhair M.A."/>
            <person name="Bemis D.A."/>
            <person name="Kania S.A."/>
        </authorList>
    </citation>
    <scope>NUCLEOTIDE SEQUENCE [LARGE SCALE GENOMIC DNA]</scope>
    <source>
        <strain evidence="10 13">ATCC 43808</strain>
    </source>
</reference>
<keyword evidence="11" id="KW-0413">Isomerase</keyword>
<dbReference type="PANTHER" id="PTHR13887">
    <property type="entry name" value="GLUTATHIONE S-TRANSFERASE KAPPA"/>
    <property type="match status" value="1"/>
</dbReference>
<dbReference type="EMBL" id="UHEF01000001">
    <property type="protein sequence ID" value="SUM85659.1"/>
    <property type="molecule type" value="Genomic_DNA"/>
</dbReference>
<dbReference type="Gene3D" id="3.40.30.10">
    <property type="entry name" value="Glutaredoxin"/>
    <property type="match status" value="1"/>
</dbReference>
<evidence type="ECO:0000313" key="12">
    <source>
        <dbReference type="Proteomes" id="UP000264146"/>
    </source>
</evidence>
<evidence type="ECO:0000313" key="11">
    <source>
        <dbReference type="EMBL" id="SUM85659.1"/>
    </source>
</evidence>
<evidence type="ECO:0000256" key="6">
    <source>
        <dbReference type="SAM" id="MobiDB-lite"/>
    </source>
</evidence>
<dbReference type="AlphaFoldDB" id="A0A7Z7QM55"/>
<keyword evidence="3" id="KW-0560">Oxidoreductase</keyword>
<dbReference type="Proteomes" id="UP000264146">
    <property type="component" value="Chromosome"/>
</dbReference>
<evidence type="ECO:0000256" key="4">
    <source>
        <dbReference type="ARBA" id="ARBA00023157"/>
    </source>
</evidence>
<sequence>MKSKWPLILTIIVVLAIVIAIIIRMSTHNSDPNAARQNEKEMVTDTQSKPHQGAKENKIVIVEYGDFKCPYCGAFERNIKPQLQKEFIDTQKVQFRYVNVLIHGEESELSAKAALAVNQIAPNQYWAFHKLLYQGQPSNKDDVTTKHWLTDNFIQQQLKKLDLSPKQLEKITSAYRDKNGEIAKKARNDNNLAKKYKVPQVPSLYINGEPIEDTTDFDTIKSKIDQVIKDQKS</sequence>
<dbReference type="PROSITE" id="PS51352">
    <property type="entry name" value="THIOREDOXIN_2"/>
    <property type="match status" value="1"/>
</dbReference>
<evidence type="ECO:0000256" key="3">
    <source>
        <dbReference type="ARBA" id="ARBA00023002"/>
    </source>
</evidence>
<feature type="region of interest" description="Disordered" evidence="6">
    <location>
        <begin position="30"/>
        <end position="50"/>
    </location>
</feature>
<dbReference type="EMBL" id="POVK01000008">
    <property type="protein sequence ID" value="NHA33614.1"/>
    <property type="molecule type" value="Genomic_DNA"/>
</dbReference>
<accession>A0A7Z7QM55</accession>
<dbReference type="Pfam" id="PF13462">
    <property type="entry name" value="Thioredoxin_4"/>
    <property type="match status" value="1"/>
</dbReference>
<gene>
    <name evidence="11" type="primary">bdbD_1</name>
    <name evidence="10" type="ORF">C1O36_03590</name>
    <name evidence="11" type="ORF">NCTC12218_00003</name>
</gene>